<dbReference type="PROSITE" id="PS51755">
    <property type="entry name" value="OMPR_PHOB"/>
    <property type="match status" value="1"/>
</dbReference>
<dbReference type="Pfam" id="PF01627">
    <property type="entry name" value="Hpt"/>
    <property type="match status" value="1"/>
</dbReference>
<dbReference type="Proteomes" id="UP000618445">
    <property type="component" value="Unassembled WGS sequence"/>
</dbReference>
<sequence>MKILLIEDDDVLIAVLTKNLKDNHYIVDVVKDGEMGWTYGSTFEYDLIVLDIVLPKLDGIRLCQRFRAEGYTMPILLLTAQNASTAKVSGLDAGADDYVVKPFDVPELIARIRALLRRSNSSSFPLLVWGDLLLNPSTCEVSYNNRPLTLTNKEYELLELLLRDSQHLLSADEILDRLWSSDEFPSEATVRSHIRRLRHKLVESGAPSDFIATVHGRGYYLKAPDKAAEIDLPNPIESVIPNSLKLPNSNSQDTQQKQYLEFLNQLWINTKPKSLEQLEVLFEAVSKLQSGDLDPQLQAQAQQTSHKLAGTLGTFGLMISMQLASQLESLLQSQPLLKKQQLEVLEALVTSLQKSIENTYVIESAPIGTNTTISSSGLHLDHAQIEAKVMIVDDDVDCLRSLPKLLKPWGFKVTTLADPQDFWTVLQSVSPDVLVLDINMPQINGLEICQALRNNLEWQRLPILFLSVMTDANTQNLAFSVGADDYLCKPIVGLDLANRIHNRLQRVRAYQYK</sequence>
<proteinExistence type="predicted"/>
<protein>
    <submittedName>
        <fullName evidence="8">Response regulator</fullName>
    </submittedName>
</protein>
<dbReference type="InterPro" id="IPR008207">
    <property type="entry name" value="Sig_transdc_His_kin_Hpt_dom"/>
</dbReference>
<dbReference type="Gene3D" id="6.10.250.690">
    <property type="match status" value="1"/>
</dbReference>
<feature type="modified residue" description="4-aspartylphosphate" evidence="3">
    <location>
        <position position="51"/>
    </location>
</feature>
<comment type="caution">
    <text evidence="8">The sequence shown here is derived from an EMBL/GenBank/DDBJ whole genome shotgun (WGS) entry which is preliminary data.</text>
</comment>
<evidence type="ECO:0000259" key="5">
    <source>
        <dbReference type="PROSITE" id="PS50110"/>
    </source>
</evidence>
<dbReference type="CDD" id="cd17574">
    <property type="entry name" value="REC_OmpR"/>
    <property type="match status" value="1"/>
</dbReference>
<dbReference type="InterPro" id="IPR011006">
    <property type="entry name" value="CheY-like_superfamily"/>
</dbReference>
<dbReference type="SMART" id="SM00862">
    <property type="entry name" value="Trans_reg_C"/>
    <property type="match status" value="1"/>
</dbReference>
<dbReference type="SUPFAM" id="SSF52172">
    <property type="entry name" value="CheY-like"/>
    <property type="match status" value="2"/>
</dbReference>
<dbReference type="InterPro" id="IPR016032">
    <property type="entry name" value="Sig_transdc_resp-reg_C-effctor"/>
</dbReference>
<keyword evidence="9" id="KW-1185">Reference proteome</keyword>
<feature type="modified residue" description="4-aspartylphosphate" evidence="3">
    <location>
        <position position="437"/>
    </location>
</feature>
<dbReference type="InterPro" id="IPR039420">
    <property type="entry name" value="WalR-like"/>
</dbReference>
<dbReference type="Pfam" id="PF00486">
    <property type="entry name" value="Trans_reg_C"/>
    <property type="match status" value="1"/>
</dbReference>
<dbReference type="RefSeq" id="WP_190579092.1">
    <property type="nucleotide sequence ID" value="NZ_CAWPQU010000019.1"/>
</dbReference>
<evidence type="ECO:0000256" key="2">
    <source>
        <dbReference type="PROSITE-ProRule" id="PRU00110"/>
    </source>
</evidence>
<evidence type="ECO:0000256" key="1">
    <source>
        <dbReference type="ARBA" id="ARBA00023125"/>
    </source>
</evidence>
<feature type="domain" description="Response regulatory" evidence="5">
    <location>
        <begin position="388"/>
        <end position="504"/>
    </location>
</feature>
<dbReference type="PANTHER" id="PTHR48111">
    <property type="entry name" value="REGULATOR OF RPOS"/>
    <property type="match status" value="1"/>
</dbReference>
<name>A0ABR8CFB5_9CYAN</name>
<evidence type="ECO:0000256" key="4">
    <source>
        <dbReference type="PROSITE-ProRule" id="PRU01091"/>
    </source>
</evidence>
<dbReference type="PANTHER" id="PTHR48111:SF15">
    <property type="entry name" value="OMPR SUBFAMILY"/>
    <property type="match status" value="1"/>
</dbReference>
<dbReference type="InterPro" id="IPR036388">
    <property type="entry name" value="WH-like_DNA-bd_sf"/>
</dbReference>
<feature type="domain" description="Response regulatory" evidence="5">
    <location>
        <begin position="2"/>
        <end position="116"/>
    </location>
</feature>
<evidence type="ECO:0000256" key="3">
    <source>
        <dbReference type="PROSITE-ProRule" id="PRU00169"/>
    </source>
</evidence>
<dbReference type="Gene3D" id="1.10.10.10">
    <property type="entry name" value="Winged helix-like DNA-binding domain superfamily/Winged helix DNA-binding domain"/>
    <property type="match status" value="1"/>
</dbReference>
<organism evidence="8 9">
    <name type="scientific">Phormidium tenue FACHB-1050</name>
    <dbReference type="NCBI Taxonomy" id="2692857"/>
    <lineage>
        <taxon>Bacteria</taxon>
        <taxon>Bacillati</taxon>
        <taxon>Cyanobacteriota</taxon>
        <taxon>Cyanophyceae</taxon>
        <taxon>Oscillatoriophycideae</taxon>
        <taxon>Oscillatoriales</taxon>
        <taxon>Oscillatoriaceae</taxon>
        <taxon>Phormidium</taxon>
    </lineage>
</organism>
<feature type="domain" description="OmpR/PhoB-type" evidence="7">
    <location>
        <begin position="124"/>
        <end position="223"/>
    </location>
</feature>
<dbReference type="CDD" id="cd00088">
    <property type="entry name" value="HPT"/>
    <property type="match status" value="1"/>
</dbReference>
<dbReference type="InterPro" id="IPR036641">
    <property type="entry name" value="HPT_dom_sf"/>
</dbReference>
<evidence type="ECO:0000259" key="6">
    <source>
        <dbReference type="PROSITE" id="PS50894"/>
    </source>
</evidence>
<dbReference type="SUPFAM" id="SSF47226">
    <property type="entry name" value="Histidine-containing phosphotransfer domain, HPT domain"/>
    <property type="match status" value="1"/>
</dbReference>
<dbReference type="EMBL" id="JACJQY010000026">
    <property type="protein sequence ID" value="MBD2318239.1"/>
    <property type="molecule type" value="Genomic_DNA"/>
</dbReference>
<evidence type="ECO:0000313" key="9">
    <source>
        <dbReference type="Proteomes" id="UP000618445"/>
    </source>
</evidence>
<keyword evidence="3" id="KW-0597">Phosphoprotein</keyword>
<dbReference type="SMART" id="SM00448">
    <property type="entry name" value="REC"/>
    <property type="match status" value="2"/>
</dbReference>
<evidence type="ECO:0000313" key="8">
    <source>
        <dbReference type="EMBL" id="MBD2318239.1"/>
    </source>
</evidence>
<dbReference type="Gene3D" id="3.40.50.2300">
    <property type="match status" value="2"/>
</dbReference>
<dbReference type="CDD" id="cd00383">
    <property type="entry name" value="trans_reg_C"/>
    <property type="match status" value="1"/>
</dbReference>
<dbReference type="Pfam" id="PF00072">
    <property type="entry name" value="Response_reg"/>
    <property type="match status" value="2"/>
</dbReference>
<evidence type="ECO:0000259" key="7">
    <source>
        <dbReference type="PROSITE" id="PS51755"/>
    </source>
</evidence>
<feature type="modified residue" description="Phosphohistidine" evidence="2">
    <location>
        <position position="306"/>
    </location>
</feature>
<dbReference type="InterPro" id="IPR001867">
    <property type="entry name" value="OmpR/PhoB-type_DNA-bd"/>
</dbReference>
<dbReference type="PROSITE" id="PS50894">
    <property type="entry name" value="HPT"/>
    <property type="match status" value="1"/>
</dbReference>
<feature type="domain" description="HPt" evidence="6">
    <location>
        <begin position="256"/>
        <end position="366"/>
    </location>
</feature>
<keyword evidence="1 4" id="KW-0238">DNA-binding</keyword>
<feature type="DNA-binding region" description="OmpR/PhoB-type" evidence="4">
    <location>
        <begin position="124"/>
        <end position="223"/>
    </location>
</feature>
<gene>
    <name evidence="8" type="ORF">H6G05_15470</name>
</gene>
<reference evidence="8 9" key="1">
    <citation type="journal article" date="2020" name="ISME J.">
        <title>Comparative genomics reveals insights into cyanobacterial evolution and habitat adaptation.</title>
        <authorList>
            <person name="Chen M.Y."/>
            <person name="Teng W.K."/>
            <person name="Zhao L."/>
            <person name="Hu C.X."/>
            <person name="Zhou Y.K."/>
            <person name="Han B.P."/>
            <person name="Song L.R."/>
            <person name="Shu W.S."/>
        </authorList>
    </citation>
    <scope>NUCLEOTIDE SEQUENCE [LARGE SCALE GENOMIC DNA]</scope>
    <source>
        <strain evidence="8 9">FACHB-1050</strain>
    </source>
</reference>
<dbReference type="SUPFAM" id="SSF46894">
    <property type="entry name" value="C-terminal effector domain of the bipartite response regulators"/>
    <property type="match status" value="1"/>
</dbReference>
<dbReference type="Gene3D" id="1.20.120.160">
    <property type="entry name" value="HPT domain"/>
    <property type="match status" value="1"/>
</dbReference>
<accession>A0ABR8CFB5</accession>
<dbReference type="InterPro" id="IPR001789">
    <property type="entry name" value="Sig_transdc_resp-reg_receiver"/>
</dbReference>
<dbReference type="PROSITE" id="PS50110">
    <property type="entry name" value="RESPONSE_REGULATORY"/>
    <property type="match status" value="2"/>
</dbReference>